<evidence type="ECO:0000256" key="1">
    <source>
        <dbReference type="ARBA" id="ARBA00009437"/>
    </source>
</evidence>
<dbReference type="RefSeq" id="WP_341534457.1">
    <property type="nucleotide sequence ID" value="NZ_JACIIV010000017.1"/>
</dbReference>
<dbReference type="InterPro" id="IPR005119">
    <property type="entry name" value="LysR_subst-bd"/>
</dbReference>
<dbReference type="SUPFAM" id="SSF46785">
    <property type="entry name" value="Winged helix' DNA-binding domain"/>
    <property type="match status" value="1"/>
</dbReference>
<dbReference type="InterPro" id="IPR050950">
    <property type="entry name" value="HTH-type_LysR_regulators"/>
</dbReference>
<dbReference type="AlphaFoldDB" id="A0A841LBC3"/>
<dbReference type="InterPro" id="IPR000847">
    <property type="entry name" value="LysR_HTH_N"/>
</dbReference>
<organism evidence="6 7">
    <name type="scientific">Polymorphobacter multimanifer</name>
    <dbReference type="NCBI Taxonomy" id="1070431"/>
    <lineage>
        <taxon>Bacteria</taxon>
        <taxon>Pseudomonadati</taxon>
        <taxon>Pseudomonadota</taxon>
        <taxon>Alphaproteobacteria</taxon>
        <taxon>Sphingomonadales</taxon>
        <taxon>Sphingosinicellaceae</taxon>
        <taxon>Polymorphobacter</taxon>
    </lineage>
</organism>
<dbReference type="GO" id="GO:0005829">
    <property type="term" value="C:cytosol"/>
    <property type="evidence" value="ECO:0007669"/>
    <property type="project" value="TreeGrafter"/>
</dbReference>
<dbReference type="Gene3D" id="3.40.190.290">
    <property type="match status" value="1"/>
</dbReference>
<comment type="caution">
    <text evidence="6">The sequence shown here is derived from an EMBL/GenBank/DDBJ whole genome shotgun (WGS) entry which is preliminary data.</text>
</comment>
<keyword evidence="2" id="KW-0805">Transcription regulation</keyword>
<evidence type="ECO:0000313" key="6">
    <source>
        <dbReference type="EMBL" id="MBB6228273.1"/>
    </source>
</evidence>
<keyword evidence="7" id="KW-1185">Reference proteome</keyword>
<dbReference type="InterPro" id="IPR036388">
    <property type="entry name" value="WH-like_DNA-bd_sf"/>
</dbReference>
<dbReference type="GO" id="GO:0003700">
    <property type="term" value="F:DNA-binding transcription factor activity"/>
    <property type="evidence" value="ECO:0007669"/>
    <property type="project" value="InterPro"/>
</dbReference>
<dbReference type="FunFam" id="1.10.10.10:FF:000001">
    <property type="entry name" value="LysR family transcriptional regulator"/>
    <property type="match status" value="1"/>
</dbReference>
<name>A0A841LBC3_9SPHN</name>
<evidence type="ECO:0000256" key="2">
    <source>
        <dbReference type="ARBA" id="ARBA00023015"/>
    </source>
</evidence>
<dbReference type="Proteomes" id="UP000538147">
    <property type="component" value="Unassembled WGS sequence"/>
</dbReference>
<sequence length="309" mass="34185">MITDAALHYFYETATLGSMRLASDRIGVAVSSVSRQIATLEKDLGIPLFERGRRTIRLTEAGQLTYEHYKSQMASREHLFAQIQQLLEVKLGHVEVAVGEGFLCRAFMQLIADFQHRHPGVSVTIRTATTPDAARLVINDEAHMAVIFTMAGEPRLRTRVSMAQPLHAVCAPDHPAARSQGLTLADLARHTLCLPPNGFRIRQVLAAAEIRQHLRLKPALTTDSIHTMRAIVKQGESITVLPHIAIVDDLRAGELVALPLIGVEEEEERIALVHRIGRQLEGVPARMLTTLQGRFRALFELDSPATRTG</sequence>
<keyword evidence="3 6" id="KW-0238">DNA-binding</keyword>
<dbReference type="PANTHER" id="PTHR30419:SF8">
    <property type="entry name" value="NITROGEN ASSIMILATION TRANSCRIPTIONAL ACTIVATOR-RELATED"/>
    <property type="match status" value="1"/>
</dbReference>
<dbReference type="SUPFAM" id="SSF53850">
    <property type="entry name" value="Periplasmic binding protein-like II"/>
    <property type="match status" value="1"/>
</dbReference>
<accession>A0A841LBC3</accession>
<keyword evidence="4" id="KW-0804">Transcription</keyword>
<feature type="domain" description="HTH lysR-type" evidence="5">
    <location>
        <begin position="1"/>
        <end position="59"/>
    </location>
</feature>
<evidence type="ECO:0000256" key="3">
    <source>
        <dbReference type="ARBA" id="ARBA00023125"/>
    </source>
</evidence>
<gene>
    <name evidence="6" type="ORF">FHS79_002458</name>
</gene>
<evidence type="ECO:0000313" key="7">
    <source>
        <dbReference type="Proteomes" id="UP000538147"/>
    </source>
</evidence>
<comment type="similarity">
    <text evidence="1">Belongs to the LysR transcriptional regulatory family.</text>
</comment>
<dbReference type="PROSITE" id="PS50931">
    <property type="entry name" value="HTH_LYSR"/>
    <property type="match status" value="1"/>
</dbReference>
<dbReference type="Pfam" id="PF03466">
    <property type="entry name" value="LysR_substrate"/>
    <property type="match status" value="1"/>
</dbReference>
<dbReference type="EMBL" id="JACIIV010000017">
    <property type="protein sequence ID" value="MBB6228273.1"/>
    <property type="molecule type" value="Genomic_DNA"/>
</dbReference>
<dbReference type="Pfam" id="PF00126">
    <property type="entry name" value="HTH_1"/>
    <property type="match status" value="1"/>
</dbReference>
<dbReference type="InterPro" id="IPR036390">
    <property type="entry name" value="WH_DNA-bd_sf"/>
</dbReference>
<protein>
    <submittedName>
        <fullName evidence="6">DNA-binding transcriptional LysR family regulator</fullName>
    </submittedName>
</protein>
<dbReference type="PANTHER" id="PTHR30419">
    <property type="entry name" value="HTH-TYPE TRANSCRIPTIONAL REGULATOR YBHD"/>
    <property type="match status" value="1"/>
</dbReference>
<proteinExistence type="inferred from homology"/>
<reference evidence="6 7" key="1">
    <citation type="submission" date="2020-08" db="EMBL/GenBank/DDBJ databases">
        <title>Genomic Encyclopedia of Type Strains, Phase IV (KMG-IV): sequencing the most valuable type-strain genomes for metagenomic binning, comparative biology and taxonomic classification.</title>
        <authorList>
            <person name="Goeker M."/>
        </authorList>
    </citation>
    <scope>NUCLEOTIDE SEQUENCE [LARGE SCALE GENOMIC DNA]</scope>
    <source>
        <strain evidence="6 7">DSM 102189</strain>
    </source>
</reference>
<evidence type="ECO:0000259" key="5">
    <source>
        <dbReference type="PROSITE" id="PS50931"/>
    </source>
</evidence>
<dbReference type="Gene3D" id="1.10.10.10">
    <property type="entry name" value="Winged helix-like DNA-binding domain superfamily/Winged helix DNA-binding domain"/>
    <property type="match status" value="1"/>
</dbReference>
<dbReference type="GO" id="GO:0003677">
    <property type="term" value="F:DNA binding"/>
    <property type="evidence" value="ECO:0007669"/>
    <property type="project" value="UniProtKB-KW"/>
</dbReference>
<evidence type="ECO:0000256" key="4">
    <source>
        <dbReference type="ARBA" id="ARBA00023163"/>
    </source>
</evidence>